<dbReference type="Gene3D" id="1.20.120.740">
    <property type="entry name" value="YgfB uncharacterised protein family UPF0149, PF03695"/>
    <property type="match status" value="1"/>
</dbReference>
<gene>
    <name evidence="1" type="ORF">E4656_05950</name>
</gene>
<reference evidence="1 2" key="1">
    <citation type="submission" date="2019-04" db="EMBL/GenBank/DDBJ databases">
        <title>Natronospirillum operosus gen. nov., sp. nov., a haloalkaliphilic satellite isolated from decaying biomass of laboratory culture of cyanobacterium Geitlerinema sp. and proposal of Natronospirillaceae fam. nov. and Saccharospirillaceae fam. nov.</title>
        <authorList>
            <person name="Kevbrin V."/>
            <person name="Boltyanskaya Y."/>
            <person name="Koziaeva V."/>
            <person name="Grouzdev D.S."/>
            <person name="Park M."/>
            <person name="Cho J."/>
        </authorList>
    </citation>
    <scope>NUCLEOTIDE SEQUENCE [LARGE SCALE GENOMIC DNA]</scope>
    <source>
        <strain evidence="1 2">G-116</strain>
    </source>
</reference>
<proteinExistence type="predicted"/>
<evidence type="ECO:0000313" key="2">
    <source>
        <dbReference type="Proteomes" id="UP000297475"/>
    </source>
</evidence>
<dbReference type="RefSeq" id="WP_135482006.1">
    <property type="nucleotide sequence ID" value="NZ_SRMF01000001.1"/>
</dbReference>
<organism evidence="1 2">
    <name type="scientific">Natronospirillum operosum</name>
    <dbReference type="NCBI Taxonomy" id="2759953"/>
    <lineage>
        <taxon>Bacteria</taxon>
        <taxon>Pseudomonadati</taxon>
        <taxon>Pseudomonadota</taxon>
        <taxon>Gammaproteobacteria</taxon>
        <taxon>Oceanospirillales</taxon>
        <taxon>Natronospirillaceae</taxon>
        <taxon>Natronospirillum</taxon>
    </lineage>
</organism>
<sequence length="180" mass="19893">MDQLFEVMAERLDDLAGPDTLTAESVHGALTLWAVAGHAELPADFAAHVFGDDLAQVDADNQAALHQLWQELLAEIGQGLYDDTELALPFDTTLEWQDSDQQAWCIGFMEMLFSQEHAFADVSESDLAEILLPVQVGSGLFAEEPEFVEIYRDEALLASLVQQIPEVLVDLYLLCNVPET</sequence>
<dbReference type="Pfam" id="PF03695">
    <property type="entry name" value="UPF0149"/>
    <property type="match status" value="1"/>
</dbReference>
<keyword evidence="2" id="KW-1185">Reference proteome</keyword>
<dbReference type="AlphaFoldDB" id="A0A4Z0WHA8"/>
<dbReference type="InterPro" id="IPR036255">
    <property type="entry name" value="YgfB-like_sf"/>
</dbReference>
<comment type="caution">
    <text evidence="1">The sequence shown here is derived from an EMBL/GenBank/DDBJ whole genome shotgun (WGS) entry which is preliminary data.</text>
</comment>
<evidence type="ECO:0000313" key="1">
    <source>
        <dbReference type="EMBL" id="TGG95938.1"/>
    </source>
</evidence>
<dbReference type="OrthoDB" id="7008537at2"/>
<dbReference type="Proteomes" id="UP000297475">
    <property type="component" value="Unassembled WGS sequence"/>
</dbReference>
<dbReference type="EMBL" id="SRMF01000001">
    <property type="protein sequence ID" value="TGG95938.1"/>
    <property type="molecule type" value="Genomic_DNA"/>
</dbReference>
<protein>
    <submittedName>
        <fullName evidence="1">YecA family protein</fullName>
    </submittedName>
</protein>
<dbReference type="SUPFAM" id="SSF101327">
    <property type="entry name" value="YgfB-like"/>
    <property type="match status" value="1"/>
</dbReference>
<dbReference type="InterPro" id="IPR011978">
    <property type="entry name" value="YgfB-like"/>
</dbReference>
<accession>A0A4Z0WHA8</accession>
<dbReference type="NCBIfam" id="TIGR02292">
    <property type="entry name" value="ygfB_yecA"/>
    <property type="match status" value="1"/>
</dbReference>
<name>A0A4Z0WHA8_9GAMM</name>